<evidence type="ECO:0000256" key="2">
    <source>
        <dbReference type="ARBA" id="ARBA00004229"/>
    </source>
</evidence>
<keyword evidence="9" id="KW-0411">Iron-sulfur</keyword>
<feature type="domain" description="2Fe-2S ferredoxin-type" evidence="11">
    <location>
        <begin position="104"/>
        <end position="140"/>
    </location>
</feature>
<organism evidence="12 13">
    <name type="scientific">Vigna unguiculata</name>
    <name type="common">Cowpea</name>
    <dbReference type="NCBI Taxonomy" id="3917"/>
    <lineage>
        <taxon>Eukaryota</taxon>
        <taxon>Viridiplantae</taxon>
        <taxon>Streptophyta</taxon>
        <taxon>Embryophyta</taxon>
        <taxon>Tracheophyta</taxon>
        <taxon>Spermatophyta</taxon>
        <taxon>Magnoliopsida</taxon>
        <taxon>eudicotyledons</taxon>
        <taxon>Gunneridae</taxon>
        <taxon>Pentapetalae</taxon>
        <taxon>rosids</taxon>
        <taxon>fabids</taxon>
        <taxon>Fabales</taxon>
        <taxon>Fabaceae</taxon>
        <taxon>Papilionoideae</taxon>
        <taxon>50 kb inversion clade</taxon>
        <taxon>NPAAA clade</taxon>
        <taxon>indigoferoid/millettioid clade</taxon>
        <taxon>Phaseoleae</taxon>
        <taxon>Vigna</taxon>
    </lineage>
</organism>
<comment type="similarity">
    <text evidence="3">Belongs to the 2Fe2S plant-type ferredoxin family.</text>
</comment>
<dbReference type="Proteomes" id="UP000501690">
    <property type="component" value="Linkage Group LG1"/>
</dbReference>
<dbReference type="InterPro" id="IPR001041">
    <property type="entry name" value="2Fe-2S_ferredoxin-type"/>
</dbReference>
<comment type="cofactor">
    <cofactor evidence="10">
        <name>[2Fe-2S] cluster</name>
        <dbReference type="ChEBI" id="CHEBI:190135"/>
    </cofactor>
</comment>
<dbReference type="InterPro" id="IPR012675">
    <property type="entry name" value="Beta-grasp_dom_sf"/>
</dbReference>
<dbReference type="OrthoDB" id="1885901at2759"/>
<gene>
    <name evidence="12" type="ORF">DEO72_LG1g64</name>
</gene>
<dbReference type="InterPro" id="IPR036010">
    <property type="entry name" value="2Fe-2S_ferredoxin-like_sf"/>
</dbReference>
<evidence type="ECO:0000256" key="8">
    <source>
        <dbReference type="ARBA" id="ARBA00023004"/>
    </source>
</evidence>
<accession>A0A4D6KI94</accession>
<dbReference type="PANTHER" id="PTHR43112">
    <property type="entry name" value="FERREDOXIN"/>
    <property type="match status" value="1"/>
</dbReference>
<evidence type="ECO:0000256" key="6">
    <source>
        <dbReference type="ARBA" id="ARBA00022723"/>
    </source>
</evidence>
<dbReference type="Gene3D" id="3.10.20.30">
    <property type="match status" value="1"/>
</dbReference>
<evidence type="ECO:0000313" key="13">
    <source>
        <dbReference type="Proteomes" id="UP000501690"/>
    </source>
</evidence>
<evidence type="ECO:0000256" key="4">
    <source>
        <dbReference type="ARBA" id="ARBA00022448"/>
    </source>
</evidence>
<keyword evidence="7" id="KW-0249">Electron transport</keyword>
<dbReference type="EMBL" id="CP039345">
    <property type="protein sequence ID" value="QCD76445.1"/>
    <property type="molecule type" value="Genomic_DNA"/>
</dbReference>
<dbReference type="SUPFAM" id="SSF54292">
    <property type="entry name" value="2Fe-2S ferredoxin-like"/>
    <property type="match status" value="1"/>
</dbReference>
<keyword evidence="6" id="KW-0479">Metal-binding</keyword>
<evidence type="ECO:0000256" key="5">
    <source>
        <dbReference type="ARBA" id="ARBA00022714"/>
    </source>
</evidence>
<dbReference type="CDD" id="cd00207">
    <property type="entry name" value="fer2"/>
    <property type="match status" value="1"/>
</dbReference>
<comment type="subcellular location">
    <subcellularLocation>
        <location evidence="2">Plastid</location>
        <location evidence="2">Chloroplast</location>
    </subcellularLocation>
</comment>
<keyword evidence="13" id="KW-1185">Reference proteome</keyword>
<dbReference type="GO" id="GO:0051537">
    <property type="term" value="F:2 iron, 2 sulfur cluster binding"/>
    <property type="evidence" value="ECO:0007669"/>
    <property type="project" value="UniProtKB-KW"/>
</dbReference>
<evidence type="ECO:0000313" key="12">
    <source>
        <dbReference type="EMBL" id="QCD76445.1"/>
    </source>
</evidence>
<proteinExistence type="inferred from homology"/>
<reference evidence="12 13" key="1">
    <citation type="submission" date="2019-04" db="EMBL/GenBank/DDBJ databases">
        <title>An improved genome assembly and genetic linkage map for asparagus bean, Vigna unguiculata ssp. sesquipedialis.</title>
        <authorList>
            <person name="Xia Q."/>
            <person name="Zhang R."/>
            <person name="Dong Y."/>
        </authorList>
    </citation>
    <scope>NUCLEOTIDE SEQUENCE [LARGE SCALE GENOMIC DNA]</scope>
    <source>
        <tissue evidence="12">Leaf</tissue>
    </source>
</reference>
<evidence type="ECO:0000259" key="11">
    <source>
        <dbReference type="Pfam" id="PF00111"/>
    </source>
</evidence>
<evidence type="ECO:0000256" key="3">
    <source>
        <dbReference type="ARBA" id="ARBA00007874"/>
    </source>
</evidence>
<dbReference type="Gramene" id="Vigun06g234500.1.v1.2">
    <property type="protein sequence ID" value="Vigun06g234500.1.v1.2.CDS.1"/>
    <property type="gene ID" value="Vigun06g234500.v1.2"/>
</dbReference>
<dbReference type="GO" id="GO:0009570">
    <property type="term" value="C:chloroplast stroma"/>
    <property type="evidence" value="ECO:0007669"/>
    <property type="project" value="TreeGrafter"/>
</dbReference>
<keyword evidence="8" id="KW-0408">Iron</keyword>
<evidence type="ECO:0000256" key="10">
    <source>
        <dbReference type="ARBA" id="ARBA00034078"/>
    </source>
</evidence>
<keyword evidence="4" id="KW-0813">Transport</keyword>
<evidence type="ECO:0000256" key="1">
    <source>
        <dbReference type="ARBA" id="ARBA00003532"/>
    </source>
</evidence>
<keyword evidence="5" id="KW-0001">2Fe-2S</keyword>
<protein>
    <submittedName>
        <fullName evidence="12">Ferredoxin</fullName>
    </submittedName>
</protein>
<dbReference type="Pfam" id="PF00111">
    <property type="entry name" value="Fer2"/>
    <property type="match status" value="1"/>
</dbReference>
<dbReference type="PANTHER" id="PTHR43112:SF3">
    <property type="entry name" value="FERREDOXIN-2, CHLOROPLASTIC"/>
    <property type="match status" value="1"/>
</dbReference>
<sequence length="140" mass="15074">MRPRYGDNNREEQVVVKPRGSGVVITSSLSLSTKKKKNPSTLQARKRRMASISAASCGTVLNTSFPRKQPLNMASLKAFSMFGVKGGSGGRVSGMASYKVKLITPEGEKQFECPGDAYILYQAEEKGIDLPHSCRAGACS</sequence>
<dbReference type="AlphaFoldDB" id="A0A4D6KI94"/>
<evidence type="ECO:0000256" key="7">
    <source>
        <dbReference type="ARBA" id="ARBA00022982"/>
    </source>
</evidence>
<name>A0A4D6KI94_VIGUN</name>
<dbReference type="GO" id="GO:0046872">
    <property type="term" value="F:metal ion binding"/>
    <property type="evidence" value="ECO:0007669"/>
    <property type="project" value="UniProtKB-KW"/>
</dbReference>
<evidence type="ECO:0000256" key="9">
    <source>
        <dbReference type="ARBA" id="ARBA00023014"/>
    </source>
</evidence>
<comment type="function">
    <text evidence="1">Ferredoxins are iron-sulfur proteins that transfer electrons in a wide variety of metabolic reactions.</text>
</comment>